<keyword evidence="6" id="KW-1185">Reference proteome</keyword>
<proteinExistence type="predicted"/>
<keyword evidence="5" id="KW-0418">Kinase</keyword>
<dbReference type="PROSITE" id="PS50297">
    <property type="entry name" value="ANK_REP_REGION"/>
    <property type="match status" value="4"/>
</dbReference>
<dbReference type="Pfam" id="PF12796">
    <property type="entry name" value="Ank_2"/>
    <property type="match status" value="2"/>
</dbReference>
<dbReference type="InterPro" id="IPR008266">
    <property type="entry name" value="Tyr_kinase_AS"/>
</dbReference>
<feature type="domain" description="Protein kinase" evidence="4">
    <location>
        <begin position="1"/>
        <end position="169"/>
    </location>
</feature>
<dbReference type="InterPro" id="IPR050776">
    <property type="entry name" value="Ank_Repeat/CDKN_Inhibitor"/>
</dbReference>
<dbReference type="EMBL" id="CASHTH010002851">
    <property type="protein sequence ID" value="CAI8036215.1"/>
    <property type="molecule type" value="Genomic_DNA"/>
</dbReference>
<reference evidence="5" key="1">
    <citation type="submission" date="2023-03" db="EMBL/GenBank/DDBJ databases">
        <authorList>
            <person name="Steffen K."/>
            <person name="Cardenas P."/>
        </authorList>
    </citation>
    <scope>NUCLEOTIDE SEQUENCE</scope>
</reference>
<organism evidence="5 6">
    <name type="scientific">Geodia barretti</name>
    <name type="common">Barrett's horny sponge</name>
    <dbReference type="NCBI Taxonomy" id="519541"/>
    <lineage>
        <taxon>Eukaryota</taxon>
        <taxon>Metazoa</taxon>
        <taxon>Porifera</taxon>
        <taxon>Demospongiae</taxon>
        <taxon>Heteroscleromorpha</taxon>
        <taxon>Tetractinellida</taxon>
        <taxon>Astrophorina</taxon>
        <taxon>Geodiidae</taxon>
        <taxon>Geodia</taxon>
    </lineage>
</organism>
<dbReference type="InterPro" id="IPR011009">
    <property type="entry name" value="Kinase-like_dom_sf"/>
</dbReference>
<dbReference type="Proteomes" id="UP001174909">
    <property type="component" value="Unassembled WGS sequence"/>
</dbReference>
<feature type="repeat" description="ANK" evidence="3">
    <location>
        <begin position="340"/>
        <end position="372"/>
    </location>
</feature>
<dbReference type="SUPFAM" id="SSF48403">
    <property type="entry name" value="Ankyrin repeat"/>
    <property type="match status" value="1"/>
</dbReference>
<dbReference type="SUPFAM" id="SSF56112">
    <property type="entry name" value="Protein kinase-like (PK-like)"/>
    <property type="match status" value="1"/>
</dbReference>
<evidence type="ECO:0000313" key="5">
    <source>
        <dbReference type="EMBL" id="CAI8036215.1"/>
    </source>
</evidence>
<dbReference type="PANTHER" id="PTHR24201">
    <property type="entry name" value="ANK_REP_REGION DOMAIN-CONTAINING PROTEIN"/>
    <property type="match status" value="1"/>
</dbReference>
<keyword evidence="1" id="KW-0677">Repeat</keyword>
<dbReference type="AlphaFoldDB" id="A0AA35SU47"/>
<dbReference type="SMART" id="SM00248">
    <property type="entry name" value="ANK"/>
    <property type="match status" value="6"/>
</dbReference>
<dbReference type="Pfam" id="PF00069">
    <property type="entry name" value="Pkinase"/>
    <property type="match status" value="1"/>
</dbReference>
<feature type="repeat" description="ANK" evidence="3">
    <location>
        <begin position="306"/>
        <end position="338"/>
    </location>
</feature>
<gene>
    <name evidence="5" type="ORF">GBAR_LOCUS20311</name>
</gene>
<dbReference type="PROSITE" id="PS50011">
    <property type="entry name" value="PROTEIN_KINASE_DOM"/>
    <property type="match status" value="1"/>
</dbReference>
<protein>
    <submittedName>
        <fullName evidence="5">Ankyrin repeat and protein kinase domain-containing protein 1</fullName>
    </submittedName>
</protein>
<evidence type="ECO:0000256" key="1">
    <source>
        <dbReference type="ARBA" id="ARBA00022737"/>
    </source>
</evidence>
<accession>A0AA35SU47</accession>
<evidence type="ECO:0000259" key="4">
    <source>
        <dbReference type="PROSITE" id="PS50011"/>
    </source>
</evidence>
<dbReference type="PANTHER" id="PTHR24201:SF16">
    <property type="entry name" value="ANKYRIN-1-LIKE-RELATED"/>
    <property type="match status" value="1"/>
</dbReference>
<dbReference type="Gene3D" id="1.10.510.10">
    <property type="entry name" value="Transferase(Phosphotransferase) domain 1"/>
    <property type="match status" value="1"/>
</dbReference>
<evidence type="ECO:0000256" key="2">
    <source>
        <dbReference type="ARBA" id="ARBA00023043"/>
    </source>
</evidence>
<feature type="repeat" description="ANK" evidence="3">
    <location>
        <begin position="240"/>
        <end position="272"/>
    </location>
</feature>
<dbReference type="GO" id="GO:0005524">
    <property type="term" value="F:ATP binding"/>
    <property type="evidence" value="ECO:0007669"/>
    <property type="project" value="InterPro"/>
</dbReference>
<feature type="repeat" description="ANK" evidence="3">
    <location>
        <begin position="373"/>
        <end position="405"/>
    </location>
</feature>
<dbReference type="PROSITE" id="PS00109">
    <property type="entry name" value="PROTEIN_KINASE_TYR"/>
    <property type="match status" value="1"/>
</dbReference>
<dbReference type="Gene3D" id="1.25.40.20">
    <property type="entry name" value="Ankyrin repeat-containing domain"/>
    <property type="match status" value="3"/>
</dbReference>
<name>A0AA35SU47_GEOBA</name>
<evidence type="ECO:0000313" key="6">
    <source>
        <dbReference type="Proteomes" id="UP001174909"/>
    </source>
</evidence>
<dbReference type="InterPro" id="IPR036770">
    <property type="entry name" value="Ankyrin_rpt-contain_sf"/>
</dbReference>
<sequence length="411" mass="44730">SHDIALAVAYLHTKRILHRDLSSNNVLLNPGCQAKVTDFGMSQVADSNHSMTRSQVTQCPGTLAYMPPEALLPKPRYSEKLDSFSMGVLMIQTITRKFPAPTEAHITREDPESSTGIVYIPVSEVERRKADISGISTMHPLLSIAKCCLKDKYQERPNASQICQSLADLKTTVAYKVSTTETSDSTMEEASVEQPIKEQCENQPQIKRPQLHETAERGDVEAVKRLLATSSVKINSTTKQGETALLLASWKGHEAVVRLLIEAHASINLKDKDGLTPLYWASFKGHVAIVRLLIQWKADVNACDKKGFSPVLVASQKGHESVVELLIGAGANIHLGTSESDDTPLGIAAKNGHIGIVRKLMNAGANIHHPNKAGLTPLILAIIGGNAEAVKFLIQKKCDLGISKKVIGRFM</sequence>
<keyword evidence="2 3" id="KW-0040">ANK repeat</keyword>
<keyword evidence="5" id="KW-0808">Transferase</keyword>
<dbReference type="PRINTS" id="PR01415">
    <property type="entry name" value="ANKYRIN"/>
</dbReference>
<dbReference type="InterPro" id="IPR002110">
    <property type="entry name" value="Ankyrin_rpt"/>
</dbReference>
<dbReference type="InterPro" id="IPR000719">
    <property type="entry name" value="Prot_kinase_dom"/>
</dbReference>
<comment type="caution">
    <text evidence="5">The sequence shown here is derived from an EMBL/GenBank/DDBJ whole genome shotgun (WGS) entry which is preliminary data.</text>
</comment>
<feature type="non-terminal residue" evidence="5">
    <location>
        <position position="411"/>
    </location>
</feature>
<dbReference type="PROSITE" id="PS50088">
    <property type="entry name" value="ANK_REPEAT"/>
    <property type="match status" value="5"/>
</dbReference>
<evidence type="ECO:0000256" key="3">
    <source>
        <dbReference type="PROSITE-ProRule" id="PRU00023"/>
    </source>
</evidence>
<feature type="repeat" description="ANK" evidence="3">
    <location>
        <begin position="273"/>
        <end position="305"/>
    </location>
</feature>
<dbReference type="GO" id="GO:0004672">
    <property type="term" value="F:protein kinase activity"/>
    <property type="evidence" value="ECO:0007669"/>
    <property type="project" value="InterPro"/>
</dbReference>